<dbReference type="Gene3D" id="3.40.50.300">
    <property type="entry name" value="P-loop containing nucleotide triphosphate hydrolases"/>
    <property type="match status" value="1"/>
</dbReference>
<dbReference type="EMBL" id="VYQF01000015">
    <property type="protein sequence ID" value="KAA9034438.1"/>
    <property type="molecule type" value="Genomic_DNA"/>
</dbReference>
<gene>
    <name evidence="1" type="ORF">FW778_22420</name>
</gene>
<comment type="caution">
    <text evidence="1">The sequence shown here is derived from an EMBL/GenBank/DDBJ whole genome shotgun (WGS) entry which is preliminary data.</text>
</comment>
<protein>
    <submittedName>
        <fullName evidence="1">Error-prone repair protein ImuA</fullName>
    </submittedName>
</protein>
<dbReference type="RefSeq" id="WP_150417142.1">
    <property type="nucleotide sequence ID" value="NZ_VYQF01000015.1"/>
</dbReference>
<evidence type="ECO:0000313" key="1">
    <source>
        <dbReference type="EMBL" id="KAA9034438.1"/>
    </source>
</evidence>
<evidence type="ECO:0000313" key="2">
    <source>
        <dbReference type="Proteomes" id="UP000326903"/>
    </source>
</evidence>
<proteinExistence type="predicted"/>
<accession>A0A5J5IER1</accession>
<dbReference type="Proteomes" id="UP000326903">
    <property type="component" value="Unassembled WGS sequence"/>
</dbReference>
<organism evidence="1 2">
    <name type="scientific">Ginsengibacter hankyongi</name>
    <dbReference type="NCBI Taxonomy" id="2607284"/>
    <lineage>
        <taxon>Bacteria</taxon>
        <taxon>Pseudomonadati</taxon>
        <taxon>Bacteroidota</taxon>
        <taxon>Chitinophagia</taxon>
        <taxon>Chitinophagales</taxon>
        <taxon>Chitinophagaceae</taxon>
        <taxon>Ginsengibacter</taxon>
    </lineage>
</organism>
<dbReference type="InterPro" id="IPR027417">
    <property type="entry name" value="P-loop_NTPase"/>
</dbReference>
<keyword evidence="2" id="KW-1185">Reference proteome</keyword>
<reference evidence="1 2" key="1">
    <citation type="submission" date="2019-09" db="EMBL/GenBank/DDBJ databases">
        <title>Draft genome sequence of Ginsengibacter sp. BR5-29.</title>
        <authorList>
            <person name="Im W.-T."/>
        </authorList>
    </citation>
    <scope>NUCLEOTIDE SEQUENCE [LARGE SCALE GENOMIC DNA]</scope>
    <source>
        <strain evidence="1 2">BR5-29</strain>
    </source>
</reference>
<name>A0A5J5IER1_9BACT</name>
<dbReference type="SUPFAM" id="SSF52540">
    <property type="entry name" value="P-loop containing nucleoside triphosphate hydrolases"/>
    <property type="match status" value="1"/>
</dbReference>
<sequence length="242" mass="26616">MAATKADIITQLRKDILPLQGFKTALKNTAVDANLGPIKNAFPNASFPLGAIHEFIFSEAEDLATTVGFISGILAPLMHNAGVSIWISSSKSVFPPALQSFGIAPDKIIFIQLKKEKEILWSMEEALKCSGVAAVIGEMQELSFTASRRLQLAVEQSHVTGFVFRRNPRNLNTTACITRWKITSSLSGLTDMPGIGFPRWNVELLKVRNGKPGKWQIEFFGGNFRYIPVITAIPLEQQKKTG</sequence>
<dbReference type="AlphaFoldDB" id="A0A5J5IER1"/>